<sequence>MHQTTLARTTLNWTAYHSLADCAALWCEFQKRAIRTPYQRFEWINSWMETFGRRDGTEPLIVVGFDGETPRILLPLAVDRELGARRLTWLAGDWCDYAMPLIAPELAETLTEADVATIWRTVSEIAGGADYLLLERQPLKLGDFDNPFARYDARRFTSKAYALRIGGDWESFYARMHSTKSRRRLRDKEKRIKRCGEIVFRKLSGATDIHGGVAELLDWKVAQILERGAFNPFDDTTSDMFLAHVLTSAPEFARIYAMDVGGKMVAAAIGLVDGKTISIFQLAYGPGPCARYSPGRILIHKVMKAAIEERLEIFDFSLGDESYKLDVCDIHVEMMQTSHAMTASGWLPAALHTAKSIAKRRVKASERLTAATFAFNRAVHRLGFSSVGRVRSDIDPEPPTTKAPVSAQS</sequence>
<reference evidence="3 4" key="1">
    <citation type="submission" date="2017-07" db="EMBL/GenBank/DDBJ databases">
        <title>Draft Genome Sequences of Select Purple Nonsulfur Bacteria.</title>
        <authorList>
            <person name="Lasarre B."/>
            <person name="Mckinlay J.B."/>
        </authorList>
    </citation>
    <scope>NUCLEOTIDE SEQUENCE [LARGE SCALE GENOMIC DNA]</scope>
    <source>
        <strain evidence="3 4">DSM 11290</strain>
    </source>
</reference>
<protein>
    <recommendedName>
        <fullName evidence="2">BioF2-like acetyltransferase domain-containing protein</fullName>
    </recommendedName>
</protein>
<dbReference type="AlphaFoldDB" id="A0A327JFY9"/>
<evidence type="ECO:0000313" key="3">
    <source>
        <dbReference type="EMBL" id="RAI25310.1"/>
    </source>
</evidence>
<evidence type="ECO:0000259" key="2">
    <source>
        <dbReference type="Pfam" id="PF13480"/>
    </source>
</evidence>
<name>A0A327JFY9_9HYPH</name>
<dbReference type="Pfam" id="PF13480">
    <property type="entry name" value="Acetyltransf_6"/>
    <property type="match status" value="1"/>
</dbReference>
<dbReference type="Gene3D" id="3.40.630.30">
    <property type="match status" value="1"/>
</dbReference>
<proteinExistence type="predicted"/>
<evidence type="ECO:0000313" key="4">
    <source>
        <dbReference type="Proteomes" id="UP000249299"/>
    </source>
</evidence>
<dbReference type="SUPFAM" id="SSF55729">
    <property type="entry name" value="Acyl-CoA N-acyltransferases (Nat)"/>
    <property type="match status" value="1"/>
</dbReference>
<dbReference type="InterPro" id="IPR016181">
    <property type="entry name" value="Acyl_CoA_acyltransferase"/>
</dbReference>
<dbReference type="EMBL" id="NPEV01000050">
    <property type="protein sequence ID" value="RAI25310.1"/>
    <property type="molecule type" value="Genomic_DNA"/>
</dbReference>
<feature type="region of interest" description="Disordered" evidence="1">
    <location>
        <begin position="390"/>
        <end position="409"/>
    </location>
</feature>
<dbReference type="Proteomes" id="UP000249299">
    <property type="component" value="Unassembled WGS sequence"/>
</dbReference>
<dbReference type="InterPro" id="IPR038740">
    <property type="entry name" value="BioF2-like_GNAT_dom"/>
</dbReference>
<evidence type="ECO:0000256" key="1">
    <source>
        <dbReference type="SAM" id="MobiDB-lite"/>
    </source>
</evidence>
<dbReference type="RefSeq" id="WP_111435898.1">
    <property type="nucleotide sequence ID" value="NZ_JACIGG010000011.1"/>
</dbReference>
<accession>A0A327JFY9</accession>
<dbReference type="OrthoDB" id="8193702at2"/>
<gene>
    <name evidence="3" type="ORF">CH339_18610</name>
</gene>
<feature type="domain" description="BioF2-like acetyltransferase" evidence="2">
    <location>
        <begin position="180"/>
        <end position="324"/>
    </location>
</feature>
<organism evidence="3 4">
    <name type="scientific">Rhodobium orientis</name>
    <dbReference type="NCBI Taxonomy" id="34017"/>
    <lineage>
        <taxon>Bacteria</taxon>
        <taxon>Pseudomonadati</taxon>
        <taxon>Pseudomonadota</taxon>
        <taxon>Alphaproteobacteria</taxon>
        <taxon>Hyphomicrobiales</taxon>
        <taxon>Rhodobiaceae</taxon>
        <taxon>Rhodobium</taxon>
    </lineage>
</organism>
<comment type="caution">
    <text evidence="3">The sequence shown here is derived from an EMBL/GenBank/DDBJ whole genome shotgun (WGS) entry which is preliminary data.</text>
</comment>
<keyword evidence="4" id="KW-1185">Reference proteome</keyword>